<reference evidence="1 2" key="1">
    <citation type="submission" date="2020-05" db="EMBL/GenBank/DDBJ databases">
        <authorList>
            <person name="Ruan W."/>
            <person name="Jeon C.O."/>
            <person name="Chun B.H."/>
        </authorList>
    </citation>
    <scope>NUCLEOTIDE SEQUENCE [LARGE SCALE GENOMIC DNA]</scope>
    <source>
        <strain evidence="1 2">TBZ9</strain>
    </source>
</reference>
<evidence type="ECO:0000313" key="2">
    <source>
        <dbReference type="Proteomes" id="UP000588806"/>
    </source>
</evidence>
<keyword evidence="2" id="KW-1185">Reference proteome</keyword>
<reference evidence="1 2" key="2">
    <citation type="submission" date="2020-06" db="EMBL/GenBank/DDBJ databases">
        <title>Halomonas songnenensis sp. nov., a moderately halophilic bacterium isolated from saline and alkaline soils.</title>
        <authorList>
            <person name="Jiang J."/>
            <person name="Pan Y."/>
        </authorList>
    </citation>
    <scope>NUCLEOTIDE SEQUENCE [LARGE SCALE GENOMIC DNA]</scope>
    <source>
        <strain evidence="1 2">TBZ9</strain>
    </source>
</reference>
<comment type="caution">
    <text evidence="1">The sequence shown here is derived from an EMBL/GenBank/DDBJ whole genome shotgun (WGS) entry which is preliminary data.</text>
</comment>
<dbReference type="AlphaFoldDB" id="A0A7Y3XAM9"/>
<name>A0A7Y3XAM9_9GAMM</name>
<dbReference type="EMBL" id="JABFHI010000019">
    <property type="protein sequence ID" value="NOG32937.1"/>
    <property type="molecule type" value="Genomic_DNA"/>
</dbReference>
<dbReference type="Pfam" id="PF21983">
    <property type="entry name" value="NikA-like"/>
    <property type="match status" value="1"/>
</dbReference>
<accession>A0A7Y3XAM9</accession>
<evidence type="ECO:0000313" key="1">
    <source>
        <dbReference type="EMBL" id="NOG32937.1"/>
    </source>
</evidence>
<sequence length="119" mass="13754">MAEEPPIKRRKSDQERRETLLRIRVNDAEHERLQTLASEANMTPSELIRDHIGKVKVRNRSDEQQRIAVLNRINANLNMIARWCNVHKGAADTVEVVSHLQAIQHAVEVVADEHKRPKQ</sequence>
<gene>
    <name evidence="1" type="ORF">HLB35_16270</name>
</gene>
<organism evidence="1 2">
    <name type="scientific">Vreelandella azerica</name>
    <dbReference type="NCBI Taxonomy" id="2732867"/>
    <lineage>
        <taxon>Bacteria</taxon>
        <taxon>Pseudomonadati</taxon>
        <taxon>Pseudomonadota</taxon>
        <taxon>Gammaproteobacteria</taxon>
        <taxon>Oceanospirillales</taxon>
        <taxon>Halomonadaceae</taxon>
        <taxon>Vreelandella</taxon>
    </lineage>
</organism>
<dbReference type="InterPro" id="IPR053842">
    <property type="entry name" value="NikA-like"/>
</dbReference>
<proteinExistence type="predicted"/>
<dbReference type="Proteomes" id="UP000588806">
    <property type="component" value="Unassembled WGS sequence"/>
</dbReference>
<protein>
    <recommendedName>
        <fullName evidence="3">Mobilization protein</fullName>
    </recommendedName>
</protein>
<evidence type="ECO:0008006" key="3">
    <source>
        <dbReference type="Google" id="ProtNLM"/>
    </source>
</evidence>
<dbReference type="RefSeq" id="WP_171703389.1">
    <property type="nucleotide sequence ID" value="NZ_JABFHI010000019.1"/>
</dbReference>